<evidence type="ECO:0000256" key="1">
    <source>
        <dbReference type="SAM" id="MobiDB-lite"/>
    </source>
</evidence>
<organism evidence="2 3">
    <name type="scientific">Diaporthe ampelina</name>
    <dbReference type="NCBI Taxonomy" id="1214573"/>
    <lineage>
        <taxon>Eukaryota</taxon>
        <taxon>Fungi</taxon>
        <taxon>Dikarya</taxon>
        <taxon>Ascomycota</taxon>
        <taxon>Pezizomycotina</taxon>
        <taxon>Sordariomycetes</taxon>
        <taxon>Sordariomycetidae</taxon>
        <taxon>Diaporthales</taxon>
        <taxon>Diaporthaceae</taxon>
        <taxon>Diaporthe</taxon>
    </lineage>
</organism>
<proteinExistence type="predicted"/>
<keyword evidence="3" id="KW-1185">Reference proteome</keyword>
<comment type="caution">
    <text evidence="2">The sequence shown here is derived from an EMBL/GenBank/DDBJ whole genome shotgun (WGS) entry which is preliminary data.</text>
</comment>
<feature type="region of interest" description="Disordered" evidence="1">
    <location>
        <begin position="21"/>
        <end position="49"/>
    </location>
</feature>
<feature type="compositionally biased region" description="Basic residues" evidence="1">
    <location>
        <begin position="25"/>
        <end position="34"/>
    </location>
</feature>
<feature type="compositionally biased region" description="Basic and acidic residues" evidence="1">
    <location>
        <begin position="135"/>
        <end position="147"/>
    </location>
</feature>
<name>A0A0G2IEK9_9PEZI</name>
<dbReference type="OrthoDB" id="5419922at2759"/>
<gene>
    <name evidence="2" type="ORF">UCDDA912_g01903</name>
</gene>
<evidence type="ECO:0000313" key="2">
    <source>
        <dbReference type="EMBL" id="KKY38145.1"/>
    </source>
</evidence>
<reference evidence="2 3" key="2">
    <citation type="submission" date="2015-05" db="EMBL/GenBank/DDBJ databases">
        <authorList>
            <person name="Morales-Cruz A."/>
            <person name="Amrine K.C."/>
            <person name="Cantu D."/>
        </authorList>
    </citation>
    <scope>NUCLEOTIDE SEQUENCE [LARGE SCALE GENOMIC DNA]</scope>
    <source>
        <strain evidence="2">DA912</strain>
    </source>
</reference>
<dbReference type="AlphaFoldDB" id="A0A0G2IEK9"/>
<evidence type="ECO:0000313" key="3">
    <source>
        <dbReference type="Proteomes" id="UP000034680"/>
    </source>
</evidence>
<protein>
    <submittedName>
        <fullName evidence="2">Uncharacterized protein</fullName>
    </submittedName>
</protein>
<dbReference type="STRING" id="1214573.A0A0G2IEK9"/>
<accession>A0A0G2IEK9</accession>
<dbReference type="Proteomes" id="UP000034680">
    <property type="component" value="Unassembled WGS sequence"/>
</dbReference>
<dbReference type="EMBL" id="LCUC01000061">
    <property type="protein sequence ID" value="KKY38145.1"/>
    <property type="molecule type" value="Genomic_DNA"/>
</dbReference>
<feature type="compositionally biased region" description="Polar residues" evidence="1">
    <location>
        <begin position="40"/>
        <end position="49"/>
    </location>
</feature>
<feature type="region of interest" description="Disordered" evidence="1">
    <location>
        <begin position="135"/>
        <end position="171"/>
    </location>
</feature>
<sequence>MGSVGVSALPDHDQKFAKHFEAVSKRKKPSRKSLRLLPSDSQQMTSASQDVGAMAEAFIQASQTRKKLLHLAVEKTPEEEWRHDNAAQVTIPVAMDIYEDQENVEPVDDVSTVLDNLDKFLDNTWEIEMGTDNRHANDAWGKQEKKAASNQGAQRNVEDPMLSLEANVWSD</sequence>
<reference evidence="2 3" key="1">
    <citation type="submission" date="2015-05" db="EMBL/GenBank/DDBJ databases">
        <title>Distinctive expansion of gene families associated with plant cell wall degradation and secondary metabolism in the genomes of grapevine trunk pathogens.</title>
        <authorList>
            <person name="Lawrence D.P."/>
            <person name="Travadon R."/>
            <person name="Rolshausen P.E."/>
            <person name="Baumgartner K."/>
        </authorList>
    </citation>
    <scope>NUCLEOTIDE SEQUENCE [LARGE SCALE GENOMIC DNA]</scope>
    <source>
        <strain evidence="2">DA912</strain>
    </source>
</reference>